<feature type="domain" description="Myb-like" evidence="7">
    <location>
        <begin position="10"/>
        <end position="62"/>
    </location>
</feature>
<evidence type="ECO:0000256" key="1">
    <source>
        <dbReference type="ARBA" id="ARBA00004123"/>
    </source>
</evidence>
<evidence type="ECO:0000313" key="10">
    <source>
        <dbReference type="EnsemblPlants" id="KQJ84636"/>
    </source>
</evidence>
<dbReference type="FunFam" id="1.10.10.60:FF:000158">
    <property type="entry name" value="MYB transcription factor"/>
    <property type="match status" value="1"/>
</dbReference>
<dbReference type="CDD" id="cd00167">
    <property type="entry name" value="SANT"/>
    <property type="match status" value="2"/>
</dbReference>
<keyword evidence="4" id="KW-0238">DNA-binding</keyword>
<dbReference type="OrthoDB" id="2143914at2759"/>
<feature type="domain" description="HTH myb-type" evidence="8">
    <location>
        <begin position="63"/>
        <end position="117"/>
    </location>
</feature>
<dbReference type="InterPro" id="IPR001005">
    <property type="entry name" value="SANT/Myb"/>
</dbReference>
<dbReference type="EMBL" id="CM000884">
    <property type="protein sequence ID" value="KQJ84636.1"/>
    <property type="molecule type" value="Genomic_DNA"/>
</dbReference>
<name>A0A0Q3EDV5_BRADI</name>
<proteinExistence type="predicted"/>
<dbReference type="GO" id="GO:0006355">
    <property type="term" value="P:regulation of DNA-templated transcription"/>
    <property type="evidence" value="ECO:0000318"/>
    <property type="project" value="GO_Central"/>
</dbReference>
<dbReference type="Gramene" id="KQJ84636">
    <property type="protein sequence ID" value="KQJ84636"/>
    <property type="gene ID" value="BRADI_5g21970v3"/>
</dbReference>
<dbReference type="SMART" id="SM00717">
    <property type="entry name" value="SANT"/>
    <property type="match status" value="2"/>
</dbReference>
<reference evidence="9" key="2">
    <citation type="submission" date="2017-06" db="EMBL/GenBank/DDBJ databases">
        <title>WGS assembly of Brachypodium distachyon.</title>
        <authorList>
            <consortium name="The International Brachypodium Initiative"/>
            <person name="Lucas S."/>
            <person name="Harmon-Smith M."/>
            <person name="Lail K."/>
            <person name="Tice H."/>
            <person name="Grimwood J."/>
            <person name="Bruce D."/>
            <person name="Barry K."/>
            <person name="Shu S."/>
            <person name="Lindquist E."/>
            <person name="Wang M."/>
            <person name="Pitluck S."/>
            <person name="Vogel J.P."/>
            <person name="Garvin D.F."/>
            <person name="Mockler T.C."/>
            <person name="Schmutz J."/>
            <person name="Rokhsar D."/>
            <person name="Bevan M.W."/>
        </authorList>
    </citation>
    <scope>NUCLEOTIDE SEQUENCE</scope>
    <source>
        <strain evidence="9">Bd21</strain>
    </source>
</reference>
<evidence type="ECO:0000256" key="6">
    <source>
        <dbReference type="ARBA" id="ARBA00023242"/>
    </source>
</evidence>
<dbReference type="PANTHER" id="PTHR47997:SF19">
    <property type="entry name" value="MYB TRANSCRIPTION FACTOR"/>
    <property type="match status" value="1"/>
</dbReference>
<evidence type="ECO:0000256" key="3">
    <source>
        <dbReference type="ARBA" id="ARBA00023015"/>
    </source>
</evidence>
<sequence>MPKQLRVPSRKRLRRGLWSPEEDMKLRNHIATFGHGCWSHVPKLAGLERCGKSCRLRWINYLRPDLKRVALSQEEKDLILNLHSVLGNRWSQIAARLPGRTDNEVKNFWSSFVKKQQPLRHHGAIVEGNPVIVSTGTTVLFSETGHILSSMGVQHNDDMAAPLLDPVLVQIEAESYMYIQTISMDDVSESVTVTPVRGCSDVTLATSGHMYNGTTEISAGYLDTHGSSGTGHSLVSISSMMASMAGLGAGGSSGPAATDTQHLPWLEDLPGLTGAFTASAASELADGHYGAAAALDELKWSNDQCMLDAGYQQMQY</sequence>
<evidence type="ECO:0000259" key="7">
    <source>
        <dbReference type="PROSITE" id="PS50090"/>
    </source>
</evidence>
<evidence type="ECO:0000256" key="5">
    <source>
        <dbReference type="ARBA" id="ARBA00023163"/>
    </source>
</evidence>
<dbReference type="Gene3D" id="1.10.10.60">
    <property type="entry name" value="Homeodomain-like"/>
    <property type="match status" value="2"/>
</dbReference>
<dbReference type="SUPFAM" id="SSF46689">
    <property type="entry name" value="Homeodomain-like"/>
    <property type="match status" value="1"/>
</dbReference>
<dbReference type="STRING" id="15368.A0A0Q3EDV5"/>
<dbReference type="RefSeq" id="XP_024311890.1">
    <property type="nucleotide sequence ID" value="XM_024456122.1"/>
</dbReference>
<dbReference type="InterPro" id="IPR051953">
    <property type="entry name" value="Plant_SW-associated_TFs"/>
</dbReference>
<dbReference type="GO" id="GO:0005634">
    <property type="term" value="C:nucleus"/>
    <property type="evidence" value="ECO:0000318"/>
    <property type="project" value="GO_Central"/>
</dbReference>
<dbReference type="Proteomes" id="UP000008810">
    <property type="component" value="Chromosome 5"/>
</dbReference>
<evidence type="ECO:0000256" key="4">
    <source>
        <dbReference type="ARBA" id="ARBA00023125"/>
    </source>
</evidence>
<dbReference type="PROSITE" id="PS50090">
    <property type="entry name" value="MYB_LIKE"/>
    <property type="match status" value="2"/>
</dbReference>
<dbReference type="GeneID" id="112269412"/>
<dbReference type="AlphaFoldDB" id="A0A0Q3EDV5"/>
<reference evidence="9 10" key="1">
    <citation type="journal article" date="2010" name="Nature">
        <title>Genome sequencing and analysis of the model grass Brachypodium distachyon.</title>
        <authorList>
            <consortium name="International Brachypodium Initiative"/>
        </authorList>
    </citation>
    <scope>NUCLEOTIDE SEQUENCE [LARGE SCALE GENOMIC DNA]</scope>
    <source>
        <strain evidence="9">Bd21</strain>
        <strain evidence="10">cv. Bd21</strain>
    </source>
</reference>
<gene>
    <name evidence="10" type="primary">LOC112269412</name>
    <name evidence="9" type="ORF">BRADI_5g21970v3</name>
</gene>
<dbReference type="Pfam" id="PF00249">
    <property type="entry name" value="Myb_DNA-binding"/>
    <property type="match status" value="2"/>
</dbReference>
<keyword evidence="11" id="KW-1185">Reference proteome</keyword>
<protein>
    <submittedName>
        <fullName evidence="9 10">Uncharacterized protein</fullName>
    </submittedName>
</protein>
<comment type="subcellular location">
    <subcellularLocation>
        <location evidence="1">Nucleus</location>
    </subcellularLocation>
</comment>
<keyword evidence="3" id="KW-0805">Transcription regulation</keyword>
<evidence type="ECO:0000256" key="2">
    <source>
        <dbReference type="ARBA" id="ARBA00022737"/>
    </source>
</evidence>
<accession>A0A0Q3EDV5</accession>
<dbReference type="GO" id="GO:0000976">
    <property type="term" value="F:transcription cis-regulatory region binding"/>
    <property type="evidence" value="ECO:0000318"/>
    <property type="project" value="GO_Central"/>
</dbReference>
<dbReference type="PANTHER" id="PTHR47997">
    <property type="entry name" value="MYB DOMAIN PROTEIN 55"/>
    <property type="match status" value="1"/>
</dbReference>
<evidence type="ECO:0000313" key="9">
    <source>
        <dbReference type="EMBL" id="KQJ84636.1"/>
    </source>
</evidence>
<dbReference type="InterPro" id="IPR009057">
    <property type="entry name" value="Homeodomain-like_sf"/>
</dbReference>
<dbReference type="EnsemblPlants" id="KQJ84636">
    <property type="protein sequence ID" value="KQJ84636"/>
    <property type="gene ID" value="BRADI_5g21970v3"/>
</dbReference>
<keyword evidence="2" id="KW-0677">Repeat</keyword>
<reference evidence="10" key="3">
    <citation type="submission" date="2018-08" db="UniProtKB">
        <authorList>
            <consortium name="EnsemblPlants"/>
        </authorList>
    </citation>
    <scope>IDENTIFICATION</scope>
    <source>
        <strain evidence="10">cv. Bd21</strain>
    </source>
</reference>
<dbReference type="InterPro" id="IPR017930">
    <property type="entry name" value="Myb_dom"/>
</dbReference>
<organism evidence="9">
    <name type="scientific">Brachypodium distachyon</name>
    <name type="common">Purple false brome</name>
    <name type="synonym">Trachynia distachya</name>
    <dbReference type="NCBI Taxonomy" id="15368"/>
    <lineage>
        <taxon>Eukaryota</taxon>
        <taxon>Viridiplantae</taxon>
        <taxon>Streptophyta</taxon>
        <taxon>Embryophyta</taxon>
        <taxon>Tracheophyta</taxon>
        <taxon>Spermatophyta</taxon>
        <taxon>Magnoliopsida</taxon>
        <taxon>Liliopsida</taxon>
        <taxon>Poales</taxon>
        <taxon>Poaceae</taxon>
        <taxon>BOP clade</taxon>
        <taxon>Pooideae</taxon>
        <taxon>Stipodae</taxon>
        <taxon>Brachypodieae</taxon>
        <taxon>Brachypodium</taxon>
    </lineage>
</organism>
<evidence type="ECO:0000259" key="8">
    <source>
        <dbReference type="PROSITE" id="PS51294"/>
    </source>
</evidence>
<feature type="domain" description="HTH myb-type" evidence="8">
    <location>
        <begin position="10"/>
        <end position="62"/>
    </location>
</feature>
<keyword evidence="6" id="KW-0539">Nucleus</keyword>
<keyword evidence="5" id="KW-0804">Transcription</keyword>
<feature type="domain" description="Myb-like" evidence="7">
    <location>
        <begin position="63"/>
        <end position="113"/>
    </location>
</feature>
<dbReference type="PROSITE" id="PS51294">
    <property type="entry name" value="HTH_MYB"/>
    <property type="match status" value="2"/>
</dbReference>
<evidence type="ECO:0000313" key="11">
    <source>
        <dbReference type="Proteomes" id="UP000008810"/>
    </source>
</evidence>